<dbReference type="GO" id="GO:0016787">
    <property type="term" value="F:hydrolase activity"/>
    <property type="evidence" value="ECO:0007669"/>
    <property type="project" value="UniProtKB-UniRule"/>
</dbReference>
<dbReference type="PROSITE" id="PS51635">
    <property type="entry name" value="PNPLA"/>
    <property type="match status" value="1"/>
</dbReference>
<dbReference type="PANTHER" id="PTHR14226">
    <property type="entry name" value="NEUROPATHY TARGET ESTERASE/SWISS CHEESE D.MELANOGASTER"/>
    <property type="match status" value="1"/>
</dbReference>
<keyword evidence="6" id="KW-0472">Membrane</keyword>
<feature type="compositionally biased region" description="Basic and acidic residues" evidence="5">
    <location>
        <begin position="1"/>
        <end position="28"/>
    </location>
</feature>
<dbReference type="Pfam" id="PF01734">
    <property type="entry name" value="Patatin"/>
    <property type="match status" value="1"/>
</dbReference>
<organism evidence="8 10">
    <name type="scientific">Eiseniibacteriota bacterium</name>
    <dbReference type="NCBI Taxonomy" id="2212470"/>
    <lineage>
        <taxon>Bacteria</taxon>
        <taxon>Candidatus Eiseniibacteriota</taxon>
    </lineage>
</organism>
<dbReference type="Proteomes" id="UP000316292">
    <property type="component" value="Unassembled WGS sequence"/>
</dbReference>
<feature type="transmembrane region" description="Helical" evidence="6">
    <location>
        <begin position="39"/>
        <end position="61"/>
    </location>
</feature>
<evidence type="ECO:0000313" key="11">
    <source>
        <dbReference type="Proteomes" id="UP000320913"/>
    </source>
</evidence>
<gene>
    <name evidence="8" type="ORF">E6K71_10040</name>
    <name evidence="9" type="ORF">E6K75_01715</name>
</gene>
<feature type="transmembrane region" description="Helical" evidence="6">
    <location>
        <begin position="124"/>
        <end position="142"/>
    </location>
</feature>
<comment type="caution">
    <text evidence="8">The sequence shown here is derived from an EMBL/GenBank/DDBJ whole genome shotgun (WGS) entry which is preliminary data.</text>
</comment>
<evidence type="ECO:0000259" key="7">
    <source>
        <dbReference type="PROSITE" id="PS51635"/>
    </source>
</evidence>
<evidence type="ECO:0000256" key="1">
    <source>
        <dbReference type="ARBA" id="ARBA00022801"/>
    </source>
</evidence>
<dbReference type="SUPFAM" id="SSF52151">
    <property type="entry name" value="FabD/lysophospholipase-like"/>
    <property type="match status" value="1"/>
</dbReference>
<evidence type="ECO:0000313" key="8">
    <source>
        <dbReference type="EMBL" id="TMQ47406.1"/>
    </source>
</evidence>
<evidence type="ECO:0000256" key="6">
    <source>
        <dbReference type="SAM" id="Phobius"/>
    </source>
</evidence>
<evidence type="ECO:0000313" key="9">
    <source>
        <dbReference type="EMBL" id="TMQ61215.1"/>
    </source>
</evidence>
<feature type="region of interest" description="Disordered" evidence="5">
    <location>
        <begin position="1"/>
        <end position="32"/>
    </location>
</feature>
<dbReference type="InterPro" id="IPR002641">
    <property type="entry name" value="PNPLA_dom"/>
</dbReference>
<dbReference type="InterPro" id="IPR050301">
    <property type="entry name" value="NTE"/>
</dbReference>
<dbReference type="EMBL" id="VBOR01000112">
    <property type="protein sequence ID" value="TMQ47406.1"/>
    <property type="molecule type" value="Genomic_DNA"/>
</dbReference>
<dbReference type="PANTHER" id="PTHR14226:SF57">
    <property type="entry name" value="BLR7027 PROTEIN"/>
    <property type="match status" value="1"/>
</dbReference>
<proteinExistence type="predicted"/>
<feature type="active site" description="Proton acceptor" evidence="4">
    <location>
        <position position="249"/>
    </location>
</feature>
<evidence type="ECO:0000256" key="3">
    <source>
        <dbReference type="ARBA" id="ARBA00023098"/>
    </source>
</evidence>
<sequence length="398" mass="44102">MARTSERRSTATGGQDRKPPLPLPREESVTSSAMDGGKIALSLTGGGMTGAFYEIGCLAALDDFLGFDFSSTGFHVYIGVSAGASVAALLAKGLSARKIYWGLLHGSEPSLDFKRGDFYMANRWAIVKSVFGCFASVPGFFIKSIRNNQRPSPFEFMHHIEERLPPGLFALDNYQRYFCRLLEAFGKTDSFTGISRELYIPATDLDLGTRRIFSNQDGDQVTISNAIAASSAIPLFFRPVRIQGRDYIDGSTGRVAHLDVAVKAGSTTVLIINPMLNIMNDRSSVCIPRSDGKCARIAEKGMSFIHDQATRIETRVRLDGEIRRAQVEFPQVKIYRIEPSSAEVMMFLHPTMSYGEREQILRYGYTCMTSILKRRRAVIEELMQFHGLNPSDEASAAE</sequence>
<evidence type="ECO:0000256" key="5">
    <source>
        <dbReference type="SAM" id="MobiDB-lite"/>
    </source>
</evidence>
<dbReference type="GO" id="GO:0016042">
    <property type="term" value="P:lipid catabolic process"/>
    <property type="evidence" value="ECO:0007669"/>
    <property type="project" value="UniProtKB-UniRule"/>
</dbReference>
<dbReference type="EMBL" id="VBOV01000039">
    <property type="protein sequence ID" value="TMQ61215.1"/>
    <property type="molecule type" value="Genomic_DNA"/>
</dbReference>
<keyword evidence="2 4" id="KW-0442">Lipid degradation</keyword>
<evidence type="ECO:0000313" key="10">
    <source>
        <dbReference type="Proteomes" id="UP000316292"/>
    </source>
</evidence>
<name>A0A538S7V3_UNCEI</name>
<accession>A0A538S7V3</accession>
<dbReference type="Proteomes" id="UP000320913">
    <property type="component" value="Unassembled WGS sequence"/>
</dbReference>
<dbReference type="InterPro" id="IPR016035">
    <property type="entry name" value="Acyl_Trfase/lysoPLipase"/>
</dbReference>
<protein>
    <recommendedName>
        <fullName evidence="7">PNPLA domain-containing protein</fullName>
    </recommendedName>
</protein>
<dbReference type="Gene3D" id="3.40.1090.10">
    <property type="entry name" value="Cytosolic phospholipase A2 catalytic domain"/>
    <property type="match status" value="2"/>
</dbReference>
<feature type="short sequence motif" description="GXGXXG" evidence="4">
    <location>
        <begin position="45"/>
        <end position="50"/>
    </location>
</feature>
<feature type="transmembrane region" description="Helical" evidence="6">
    <location>
        <begin position="73"/>
        <end position="91"/>
    </location>
</feature>
<keyword evidence="6" id="KW-1133">Transmembrane helix</keyword>
<comment type="caution">
    <text evidence="4">Lacks conserved residue(s) required for the propagation of feature annotation.</text>
</comment>
<evidence type="ECO:0000256" key="4">
    <source>
        <dbReference type="PROSITE-ProRule" id="PRU01161"/>
    </source>
</evidence>
<reference evidence="10 11" key="1">
    <citation type="journal article" date="2019" name="Nat. Microbiol.">
        <title>Mediterranean grassland soil C-N compound turnover is dependent on rainfall and depth, and is mediated by genomically divergent microorganisms.</title>
        <authorList>
            <person name="Diamond S."/>
            <person name="Andeer P.F."/>
            <person name="Li Z."/>
            <person name="Crits-Christoph A."/>
            <person name="Burstein D."/>
            <person name="Anantharaman K."/>
            <person name="Lane K.R."/>
            <person name="Thomas B.C."/>
            <person name="Pan C."/>
            <person name="Northen T.R."/>
            <person name="Banfield J.F."/>
        </authorList>
    </citation>
    <scope>NUCLEOTIDE SEQUENCE [LARGE SCALE GENOMIC DNA]</scope>
    <source>
        <strain evidence="8">WS_1</strain>
        <strain evidence="9">WS_5</strain>
    </source>
</reference>
<keyword evidence="3 4" id="KW-0443">Lipid metabolism</keyword>
<evidence type="ECO:0000256" key="2">
    <source>
        <dbReference type="ARBA" id="ARBA00022963"/>
    </source>
</evidence>
<feature type="domain" description="PNPLA" evidence="7">
    <location>
        <begin position="41"/>
        <end position="264"/>
    </location>
</feature>
<feature type="short sequence motif" description="GXSXG" evidence="4">
    <location>
        <begin position="79"/>
        <end position="83"/>
    </location>
</feature>
<dbReference type="AlphaFoldDB" id="A0A538S7V3"/>
<keyword evidence="6" id="KW-0812">Transmembrane</keyword>
<feature type="active site" description="Nucleophile" evidence="4">
    <location>
        <position position="81"/>
    </location>
</feature>
<keyword evidence="1 4" id="KW-0378">Hydrolase</keyword>